<dbReference type="Proteomes" id="UP000887564">
    <property type="component" value="Unplaced"/>
</dbReference>
<reference evidence="2" key="1">
    <citation type="submission" date="2022-11" db="UniProtKB">
        <authorList>
            <consortium name="WormBaseParasite"/>
        </authorList>
    </citation>
    <scope>IDENTIFICATION</scope>
</reference>
<proteinExistence type="predicted"/>
<keyword evidence="1" id="KW-1185">Reference proteome</keyword>
<dbReference type="AlphaFoldDB" id="A0A914S6K5"/>
<accession>A0A914S6K5</accession>
<evidence type="ECO:0000313" key="2">
    <source>
        <dbReference type="WBParaSite" id="PEQ_0001454001-mRNA-1"/>
    </source>
</evidence>
<name>A0A914S6K5_PAREQ</name>
<dbReference type="WBParaSite" id="PEQ_0001454001-mRNA-1">
    <property type="protein sequence ID" value="PEQ_0001454001-mRNA-1"/>
    <property type="gene ID" value="PEQ_0001454001"/>
</dbReference>
<organism evidence="1 2">
    <name type="scientific">Parascaris equorum</name>
    <name type="common">Equine roundworm</name>
    <dbReference type="NCBI Taxonomy" id="6256"/>
    <lineage>
        <taxon>Eukaryota</taxon>
        <taxon>Metazoa</taxon>
        <taxon>Ecdysozoa</taxon>
        <taxon>Nematoda</taxon>
        <taxon>Chromadorea</taxon>
        <taxon>Rhabditida</taxon>
        <taxon>Spirurina</taxon>
        <taxon>Ascaridomorpha</taxon>
        <taxon>Ascaridoidea</taxon>
        <taxon>Ascarididae</taxon>
        <taxon>Parascaris</taxon>
    </lineage>
</organism>
<evidence type="ECO:0000313" key="1">
    <source>
        <dbReference type="Proteomes" id="UP000887564"/>
    </source>
</evidence>
<protein>
    <submittedName>
        <fullName evidence="2">Uncharacterized protein</fullName>
    </submittedName>
</protein>
<sequence length="82" mass="8749">MCTDTPDGRKGEALAVDGRICVDVNECETAAGRVCSHKCSDTHSCHAKPDPYSAIFFSLGSEVLDSLVSLSHHNISTSNYSC</sequence>